<dbReference type="STRING" id="28743.ENSCVAP00000010211"/>
<dbReference type="CTD" id="3598"/>
<evidence type="ECO:0000313" key="11">
    <source>
        <dbReference type="Ensembl" id="ENSCVAP00000010211.1"/>
    </source>
</evidence>
<dbReference type="SUPFAM" id="SSF49265">
    <property type="entry name" value="Fibronectin type III"/>
    <property type="match status" value="2"/>
</dbReference>
<evidence type="ECO:0000256" key="8">
    <source>
        <dbReference type="SAM" id="Phobius"/>
    </source>
</evidence>
<evidence type="ECO:0000256" key="9">
    <source>
        <dbReference type="SAM" id="SignalP"/>
    </source>
</evidence>
<feature type="transmembrane region" description="Helical" evidence="8">
    <location>
        <begin position="368"/>
        <end position="390"/>
    </location>
</feature>
<evidence type="ECO:0000256" key="2">
    <source>
        <dbReference type="ARBA" id="ARBA00022692"/>
    </source>
</evidence>
<dbReference type="OMA" id="GPIPSQC"/>
<feature type="domain" description="Fibronectin type-III" evidence="10">
    <location>
        <begin position="254"/>
        <end position="351"/>
    </location>
</feature>
<keyword evidence="3 9" id="KW-0732">Signal</keyword>
<evidence type="ECO:0000256" key="6">
    <source>
        <dbReference type="ARBA" id="ARBA00023170"/>
    </source>
</evidence>
<evidence type="ECO:0000259" key="10">
    <source>
        <dbReference type="PROSITE" id="PS50853"/>
    </source>
</evidence>
<proteinExistence type="predicted"/>
<dbReference type="KEGG" id="cvg:107089837"/>
<feature type="chain" id="PRO_5018630506" evidence="9">
    <location>
        <begin position="24"/>
        <end position="432"/>
    </location>
</feature>
<name>A0A3Q2CWI7_CYPVA</name>
<keyword evidence="2 8" id="KW-0812">Transmembrane</keyword>
<evidence type="ECO:0000256" key="3">
    <source>
        <dbReference type="ARBA" id="ARBA00022729"/>
    </source>
</evidence>
<keyword evidence="4 8" id="KW-1133">Transmembrane helix</keyword>
<dbReference type="InterPro" id="IPR036116">
    <property type="entry name" value="FN3_sf"/>
</dbReference>
<evidence type="ECO:0000256" key="7">
    <source>
        <dbReference type="ARBA" id="ARBA00023180"/>
    </source>
</evidence>
<dbReference type="InterPro" id="IPR003961">
    <property type="entry name" value="FN3_dom"/>
</dbReference>
<dbReference type="GeneTree" id="ENSGT00940000159971"/>
<reference evidence="11" key="2">
    <citation type="submission" date="2025-09" db="UniProtKB">
        <authorList>
            <consortium name="Ensembl"/>
        </authorList>
    </citation>
    <scope>IDENTIFICATION</scope>
</reference>
<dbReference type="PANTHER" id="PTHR23037:SF45">
    <property type="entry name" value="INTERLEUKIN 13 RECEPTOR SUBUNIT ALPHA 2"/>
    <property type="match status" value="1"/>
</dbReference>
<dbReference type="Ensembl" id="ENSCVAT00000016845.1">
    <property type="protein sequence ID" value="ENSCVAP00000010211.1"/>
    <property type="gene ID" value="ENSCVAG00000012298.1"/>
</dbReference>
<dbReference type="Pfam" id="PF09240">
    <property type="entry name" value="IL6Ra-bind"/>
    <property type="match status" value="1"/>
</dbReference>
<organism evidence="11 12">
    <name type="scientific">Cyprinodon variegatus</name>
    <name type="common">Sheepshead minnow</name>
    <dbReference type="NCBI Taxonomy" id="28743"/>
    <lineage>
        <taxon>Eukaryota</taxon>
        <taxon>Metazoa</taxon>
        <taxon>Chordata</taxon>
        <taxon>Craniata</taxon>
        <taxon>Vertebrata</taxon>
        <taxon>Euteleostomi</taxon>
        <taxon>Actinopterygii</taxon>
        <taxon>Neopterygii</taxon>
        <taxon>Teleostei</taxon>
        <taxon>Neoteleostei</taxon>
        <taxon>Acanthomorphata</taxon>
        <taxon>Ovalentaria</taxon>
        <taxon>Atherinomorphae</taxon>
        <taxon>Cyprinodontiformes</taxon>
        <taxon>Cyprinodontidae</taxon>
        <taxon>Cyprinodon</taxon>
    </lineage>
</organism>
<dbReference type="InterPro" id="IPR015321">
    <property type="entry name" value="TypeI_recpt_CBD"/>
</dbReference>
<evidence type="ECO:0000313" key="12">
    <source>
        <dbReference type="Proteomes" id="UP000265020"/>
    </source>
</evidence>
<keyword evidence="12" id="KW-1185">Reference proteome</keyword>
<keyword evidence="6" id="KW-0675">Receptor</keyword>
<sequence>MIFFLQFFPLFVRFLPMANRSGALPLLMLIFLTWRGGMPCCAITVDPPEDLAVLDSGRLGRLEIVWRLPSSLMNMTKCQLQYQLEYFNAYKNKWEVLRTLSTTYSAQFDLSKDVQVKVFTILNGECTNNKMIKSKDYSELLVKPPNTGIWDTEATDFTCMYHNMENLECIWTSSQRTPASAQQNLFFWHRLLEQAVECPSYIFSGGVRKGCNFTGKPLPEFSDIYFCVNGSSSEGPLKPAYFSLQIQNHVKAAAPDKLNLQTRPDRHLEISWENPAGKFSVDCLEWEVRHHHVGADGTILSKQIHARNPSLTLTFNNSSEINCFKVRSRLNSYCVDKSIWSDWSPETCHPEMKNIEPTVEPEMTLVSVYIYIAVAIVAILMVSLCVWAAINMKKSKPGKKVDSLLPKLIPKTLTLGVSKICSSKKITTDVMV</sequence>
<reference evidence="11" key="1">
    <citation type="submission" date="2025-08" db="UniProtKB">
        <authorList>
            <consortium name="Ensembl"/>
        </authorList>
    </citation>
    <scope>IDENTIFICATION</scope>
</reference>
<dbReference type="Gene3D" id="2.60.40.10">
    <property type="entry name" value="Immunoglobulins"/>
    <property type="match status" value="3"/>
</dbReference>
<dbReference type="PANTHER" id="PTHR23037">
    <property type="entry name" value="CYTOKINE RECEPTOR"/>
    <property type="match status" value="1"/>
</dbReference>
<dbReference type="GO" id="GO:0004896">
    <property type="term" value="F:cytokine receptor activity"/>
    <property type="evidence" value="ECO:0007669"/>
    <property type="project" value="TreeGrafter"/>
</dbReference>
<dbReference type="PROSITE" id="PS50853">
    <property type="entry name" value="FN3"/>
    <property type="match status" value="1"/>
</dbReference>
<evidence type="ECO:0000256" key="1">
    <source>
        <dbReference type="ARBA" id="ARBA00004479"/>
    </source>
</evidence>
<keyword evidence="7" id="KW-0325">Glycoprotein</keyword>
<dbReference type="OrthoDB" id="9826641at2759"/>
<dbReference type="InterPro" id="IPR013783">
    <property type="entry name" value="Ig-like_fold"/>
</dbReference>
<feature type="signal peptide" evidence="9">
    <location>
        <begin position="1"/>
        <end position="23"/>
    </location>
</feature>
<dbReference type="GeneID" id="107089837"/>
<accession>A0A3Q2CWI7</accession>
<keyword evidence="5 8" id="KW-0472">Membrane</keyword>
<evidence type="ECO:0000256" key="4">
    <source>
        <dbReference type="ARBA" id="ARBA00022989"/>
    </source>
</evidence>
<evidence type="ECO:0000256" key="5">
    <source>
        <dbReference type="ARBA" id="ARBA00023136"/>
    </source>
</evidence>
<dbReference type="AlphaFoldDB" id="A0A3Q2CWI7"/>
<dbReference type="RefSeq" id="XP_015238328.1">
    <property type="nucleotide sequence ID" value="XM_015382842.1"/>
</dbReference>
<dbReference type="Proteomes" id="UP000265020">
    <property type="component" value="Unassembled WGS sequence"/>
</dbReference>
<protein>
    <submittedName>
        <fullName evidence="11">Interleukin 13 receptor, alpha 2</fullName>
    </submittedName>
</protein>
<dbReference type="GO" id="GO:0009897">
    <property type="term" value="C:external side of plasma membrane"/>
    <property type="evidence" value="ECO:0007669"/>
    <property type="project" value="TreeGrafter"/>
</dbReference>
<comment type="subcellular location">
    <subcellularLocation>
        <location evidence="1">Membrane</location>
        <topology evidence="1">Single-pass type I membrane protein</topology>
    </subcellularLocation>
</comment>